<protein>
    <submittedName>
        <fullName evidence="4">TetR/AcrR family transcriptional regulator</fullName>
    </submittedName>
</protein>
<keyword evidence="1 2" id="KW-0238">DNA-binding</keyword>
<feature type="DNA-binding region" description="H-T-H motif" evidence="2">
    <location>
        <begin position="34"/>
        <end position="53"/>
    </location>
</feature>
<evidence type="ECO:0000256" key="2">
    <source>
        <dbReference type="PROSITE-ProRule" id="PRU00335"/>
    </source>
</evidence>
<accession>A0ABW3D4V8</accession>
<dbReference type="Gene3D" id="1.10.357.10">
    <property type="entry name" value="Tetracycline Repressor, domain 2"/>
    <property type="match status" value="1"/>
</dbReference>
<dbReference type="InterPro" id="IPR050624">
    <property type="entry name" value="HTH-type_Tx_Regulator"/>
</dbReference>
<dbReference type="PRINTS" id="PR00455">
    <property type="entry name" value="HTHTETR"/>
</dbReference>
<dbReference type="Proteomes" id="UP001597120">
    <property type="component" value="Unassembled WGS sequence"/>
</dbReference>
<sequence length="200" mass="23572">MARKFSDHEKERIRERLVEAGKQCFGLYGLKKTSIEQLTKAAGIAQGTFYLFFPSKEELYFELLELEEERVRRQLLEETEESGRMDKEKLVRFLRKSLTVIGENPFFRQLYEEDVMEQLVRKLPPEKLAAHFDKDADVAMPFVRRWQEEGWLTSQRPEIIVSLIRSLILLTLQKRMIGEEVFDETMELLIQLIAQGLTAE</sequence>
<dbReference type="InterPro" id="IPR036271">
    <property type="entry name" value="Tet_transcr_reg_TetR-rel_C_sf"/>
</dbReference>
<dbReference type="InterPro" id="IPR009057">
    <property type="entry name" value="Homeodomain-like_sf"/>
</dbReference>
<comment type="caution">
    <text evidence="4">The sequence shown here is derived from an EMBL/GenBank/DDBJ whole genome shotgun (WGS) entry which is preliminary data.</text>
</comment>
<dbReference type="PROSITE" id="PS01081">
    <property type="entry name" value="HTH_TETR_1"/>
    <property type="match status" value="1"/>
</dbReference>
<dbReference type="EMBL" id="JBHTIU010000011">
    <property type="protein sequence ID" value="MFD0868276.1"/>
    <property type="molecule type" value="Genomic_DNA"/>
</dbReference>
<dbReference type="SUPFAM" id="SSF46689">
    <property type="entry name" value="Homeodomain-like"/>
    <property type="match status" value="1"/>
</dbReference>
<dbReference type="PANTHER" id="PTHR43479:SF11">
    <property type="entry name" value="ACREF_ENVCD OPERON REPRESSOR-RELATED"/>
    <property type="match status" value="1"/>
</dbReference>
<dbReference type="InterPro" id="IPR001647">
    <property type="entry name" value="HTH_TetR"/>
</dbReference>
<dbReference type="PROSITE" id="PS50977">
    <property type="entry name" value="HTH_TETR_2"/>
    <property type="match status" value="1"/>
</dbReference>
<dbReference type="RefSeq" id="WP_144940895.1">
    <property type="nucleotide sequence ID" value="NZ_JBHTIU010000011.1"/>
</dbReference>
<evidence type="ECO:0000313" key="4">
    <source>
        <dbReference type="EMBL" id="MFD0868276.1"/>
    </source>
</evidence>
<name>A0ABW3D4V8_9BACL</name>
<evidence type="ECO:0000256" key="1">
    <source>
        <dbReference type="ARBA" id="ARBA00023125"/>
    </source>
</evidence>
<dbReference type="InterPro" id="IPR023772">
    <property type="entry name" value="DNA-bd_HTH_TetR-type_CS"/>
</dbReference>
<keyword evidence="5" id="KW-1185">Reference proteome</keyword>
<dbReference type="SUPFAM" id="SSF48498">
    <property type="entry name" value="Tetracyclin repressor-like, C-terminal domain"/>
    <property type="match status" value="1"/>
</dbReference>
<proteinExistence type="predicted"/>
<evidence type="ECO:0000313" key="5">
    <source>
        <dbReference type="Proteomes" id="UP001597120"/>
    </source>
</evidence>
<organism evidence="4 5">
    <name type="scientific">Paenibacillus residui</name>
    <dbReference type="NCBI Taxonomy" id="629724"/>
    <lineage>
        <taxon>Bacteria</taxon>
        <taxon>Bacillati</taxon>
        <taxon>Bacillota</taxon>
        <taxon>Bacilli</taxon>
        <taxon>Bacillales</taxon>
        <taxon>Paenibacillaceae</taxon>
        <taxon>Paenibacillus</taxon>
    </lineage>
</organism>
<gene>
    <name evidence="4" type="ORF">ACFQ03_03880</name>
</gene>
<evidence type="ECO:0000259" key="3">
    <source>
        <dbReference type="PROSITE" id="PS50977"/>
    </source>
</evidence>
<dbReference type="Pfam" id="PF00440">
    <property type="entry name" value="TetR_N"/>
    <property type="match status" value="1"/>
</dbReference>
<reference evidence="5" key="1">
    <citation type="journal article" date="2019" name="Int. J. Syst. Evol. Microbiol.">
        <title>The Global Catalogue of Microorganisms (GCM) 10K type strain sequencing project: providing services to taxonomists for standard genome sequencing and annotation.</title>
        <authorList>
            <consortium name="The Broad Institute Genomics Platform"/>
            <consortium name="The Broad Institute Genome Sequencing Center for Infectious Disease"/>
            <person name="Wu L."/>
            <person name="Ma J."/>
        </authorList>
    </citation>
    <scope>NUCLEOTIDE SEQUENCE [LARGE SCALE GENOMIC DNA]</scope>
    <source>
        <strain evidence="5">CCUG 57263</strain>
    </source>
</reference>
<dbReference type="PANTHER" id="PTHR43479">
    <property type="entry name" value="ACREF/ENVCD OPERON REPRESSOR-RELATED"/>
    <property type="match status" value="1"/>
</dbReference>
<feature type="domain" description="HTH tetR-type" evidence="3">
    <location>
        <begin position="11"/>
        <end position="71"/>
    </location>
</feature>